<evidence type="ECO:0000256" key="1">
    <source>
        <dbReference type="ARBA" id="ARBA00022679"/>
    </source>
</evidence>
<dbReference type="PANTHER" id="PTHR46401:SF2">
    <property type="entry name" value="GLYCOSYLTRANSFERASE WBBK-RELATED"/>
    <property type="match status" value="1"/>
</dbReference>
<dbReference type="GO" id="GO:0009103">
    <property type="term" value="P:lipopolysaccharide biosynthetic process"/>
    <property type="evidence" value="ECO:0007669"/>
    <property type="project" value="TreeGrafter"/>
</dbReference>
<gene>
    <name evidence="3" type="ORF">FNW21_03905</name>
</gene>
<dbReference type="SUPFAM" id="SSF53756">
    <property type="entry name" value="UDP-Glycosyltransferase/glycogen phosphorylase"/>
    <property type="match status" value="1"/>
</dbReference>
<organism evidence="3 4">
    <name type="scientific">Flavobacterium restrictum</name>
    <dbReference type="NCBI Taxonomy" id="2594428"/>
    <lineage>
        <taxon>Bacteria</taxon>
        <taxon>Pseudomonadati</taxon>
        <taxon>Bacteroidota</taxon>
        <taxon>Flavobacteriia</taxon>
        <taxon>Flavobacteriales</taxon>
        <taxon>Flavobacteriaceae</taxon>
        <taxon>Flavobacterium</taxon>
    </lineage>
</organism>
<evidence type="ECO:0000313" key="3">
    <source>
        <dbReference type="EMBL" id="TRX41250.1"/>
    </source>
</evidence>
<dbReference type="EMBL" id="VJZT01000003">
    <property type="protein sequence ID" value="TRX41250.1"/>
    <property type="molecule type" value="Genomic_DNA"/>
</dbReference>
<dbReference type="Pfam" id="PF00534">
    <property type="entry name" value="Glycos_transf_1"/>
    <property type="match status" value="1"/>
</dbReference>
<proteinExistence type="predicted"/>
<dbReference type="GO" id="GO:0016757">
    <property type="term" value="F:glycosyltransferase activity"/>
    <property type="evidence" value="ECO:0007669"/>
    <property type="project" value="InterPro"/>
</dbReference>
<dbReference type="OrthoDB" id="9801573at2"/>
<dbReference type="Gene3D" id="3.40.50.2000">
    <property type="entry name" value="Glycogen Phosphorylase B"/>
    <property type="match status" value="1"/>
</dbReference>
<sequence length="369" mass="43305">MKIAKIIITEQSIPYAKNGSWTQRLEHFFTSDYNTINYCICGETNQNMVSSTVFFKVKQYKSRIILKFFPKLRFRNYIIKIQELAQKYDHLILCVVDNIKLKNAITDYIDRKEIKKNNTVLFYSCGFSYFLEEEEQKKLLKYCDEYIFLTQSSYQFNKVRYSEFIPEITILSNPIEKEEFYQVSKIEKKNLIEQYGLEGKIIFLWLSHDREKKGLDLVLHAWEAWSYLREDVQLLVVGAKRDYQQKNVQFLGQVNSDSVTLYYQMAHVYLFPTLWKEGFGLSLAQAICCGCYCIAADNGGVSDFLLETDGVLINNPNTVSDWVKAMENAVIAIQSGWSNTSAGKQILNYKQWETQFDAIFKKWENRINK</sequence>
<dbReference type="PANTHER" id="PTHR46401">
    <property type="entry name" value="GLYCOSYLTRANSFERASE WBBK-RELATED"/>
    <property type="match status" value="1"/>
</dbReference>
<name>A0A553E8D7_9FLAO</name>
<comment type="caution">
    <text evidence="3">The sequence shown here is derived from an EMBL/GenBank/DDBJ whole genome shotgun (WGS) entry which is preliminary data.</text>
</comment>
<keyword evidence="4" id="KW-1185">Reference proteome</keyword>
<dbReference type="Proteomes" id="UP000316371">
    <property type="component" value="Unassembled WGS sequence"/>
</dbReference>
<evidence type="ECO:0000313" key="4">
    <source>
        <dbReference type="Proteomes" id="UP000316371"/>
    </source>
</evidence>
<dbReference type="AlphaFoldDB" id="A0A553E8D7"/>
<protein>
    <submittedName>
        <fullName evidence="3">Glycosyltransferase family 4 protein</fullName>
    </submittedName>
</protein>
<reference evidence="3 4" key="1">
    <citation type="submission" date="2019-07" db="EMBL/GenBank/DDBJ databases">
        <title>Novel species of Flavobacterium.</title>
        <authorList>
            <person name="Liu Q."/>
            <person name="Xin Y.-H."/>
        </authorList>
    </citation>
    <scope>NUCLEOTIDE SEQUENCE [LARGE SCALE GENOMIC DNA]</scope>
    <source>
        <strain evidence="3 4">LB1R34</strain>
    </source>
</reference>
<evidence type="ECO:0000259" key="2">
    <source>
        <dbReference type="Pfam" id="PF00534"/>
    </source>
</evidence>
<dbReference type="RefSeq" id="WP_144255438.1">
    <property type="nucleotide sequence ID" value="NZ_VJZT01000003.1"/>
</dbReference>
<accession>A0A553E8D7</accession>
<keyword evidence="1 3" id="KW-0808">Transferase</keyword>
<dbReference type="InterPro" id="IPR001296">
    <property type="entry name" value="Glyco_trans_1"/>
</dbReference>
<dbReference type="CDD" id="cd03801">
    <property type="entry name" value="GT4_PimA-like"/>
    <property type="match status" value="1"/>
</dbReference>
<feature type="domain" description="Glycosyl transferase family 1" evidence="2">
    <location>
        <begin position="189"/>
        <end position="328"/>
    </location>
</feature>